<dbReference type="PANTHER" id="PTHR14143">
    <property type="entry name" value="INTERFERON-INDUCIBLE GTPASE FAMILY MEMBER"/>
    <property type="match status" value="1"/>
</dbReference>
<dbReference type="GO" id="GO:0016020">
    <property type="term" value="C:membrane"/>
    <property type="evidence" value="ECO:0007669"/>
    <property type="project" value="InterPro"/>
</dbReference>
<dbReference type="PANTHER" id="PTHR14143:SF1">
    <property type="entry name" value="IRG-TYPE G DOMAIN-CONTAINING PROTEIN"/>
    <property type="match status" value="1"/>
</dbReference>
<proteinExistence type="predicted"/>
<evidence type="ECO:0000313" key="3">
    <source>
        <dbReference type="Proteomes" id="UP000754226"/>
    </source>
</evidence>
<protein>
    <submittedName>
        <fullName evidence="2">50S ribosome-binding GTPase</fullName>
    </submittedName>
</protein>
<comment type="caution">
    <text evidence="2">The sequence shown here is derived from an EMBL/GenBank/DDBJ whole genome shotgun (WGS) entry which is preliminary data.</text>
</comment>
<dbReference type="InterPro" id="IPR007743">
    <property type="entry name" value="Immunity-related_GTPase-like"/>
</dbReference>
<evidence type="ECO:0000259" key="1">
    <source>
        <dbReference type="PROSITE" id="PS51716"/>
    </source>
</evidence>
<dbReference type="SUPFAM" id="SSF52540">
    <property type="entry name" value="P-loop containing nucleoside triphosphate hydrolases"/>
    <property type="match status" value="1"/>
</dbReference>
<dbReference type="InterPro" id="IPR027417">
    <property type="entry name" value="P-loop_NTPase"/>
</dbReference>
<sequence length="401" mass="45264">MKLSQLRKAYLMDLASRFTGPFHKKRTASFRTDSVKPAAPASKISHDVYGELAFRFLEAWQKEKEQKVRICLFGQPGAGKSSLINELIGEKKAKVGTGTDTTKEAQIIEAGSVVYVDLPGYDTARFPKKGYFSHFDPLQYDLFLCIFSGRLTEADTEFFSRLQRLGRVCLFVRNKIDGLYAPFRSLKSLEEEIQKDVRHQVGPCVPLYFTSCRKDWGNAQKRGIPDLQEAIMDHLEPALKDRYARQAKAYTEHTLLLKRRAADRRVRNYTAMAAANGLNPVVGMDAVIDARILKEMYQGIRADFGLGKWDLPIEGSRVNLVKKVAGGVTGERVTKGLSFLLRKRAGEKAAKFIPLAGAAAASLMNAGSMYYVGKEYVRICYEYARRRLQTEIEWGTHEHRT</sequence>
<accession>A0A943I4U3</accession>
<feature type="domain" description="IRG-type G" evidence="1">
    <location>
        <begin position="66"/>
        <end position="252"/>
    </location>
</feature>
<dbReference type="InterPro" id="IPR030385">
    <property type="entry name" value="G_IRG_dom"/>
</dbReference>
<dbReference type="PROSITE" id="PS51716">
    <property type="entry name" value="G_IRG"/>
    <property type="match status" value="1"/>
</dbReference>
<gene>
    <name evidence="2" type="ORF">KHX13_06280</name>
</gene>
<organism evidence="2 3">
    <name type="scientific">Acidaminococcus intestini</name>
    <dbReference type="NCBI Taxonomy" id="187327"/>
    <lineage>
        <taxon>Bacteria</taxon>
        <taxon>Bacillati</taxon>
        <taxon>Bacillota</taxon>
        <taxon>Negativicutes</taxon>
        <taxon>Acidaminococcales</taxon>
        <taxon>Acidaminococcaceae</taxon>
        <taxon>Acidaminococcus</taxon>
    </lineage>
</organism>
<dbReference type="EMBL" id="JAGZCZ010000006">
    <property type="protein sequence ID" value="MBS5519921.1"/>
    <property type="molecule type" value="Genomic_DNA"/>
</dbReference>
<name>A0A943I4U3_9FIRM</name>
<evidence type="ECO:0000313" key="2">
    <source>
        <dbReference type="EMBL" id="MBS5519921.1"/>
    </source>
</evidence>
<dbReference type="Gene3D" id="3.40.50.300">
    <property type="entry name" value="P-loop containing nucleotide triphosphate hydrolases"/>
    <property type="match status" value="1"/>
</dbReference>
<dbReference type="GO" id="GO:0005525">
    <property type="term" value="F:GTP binding"/>
    <property type="evidence" value="ECO:0007669"/>
    <property type="project" value="InterPro"/>
</dbReference>
<dbReference type="Proteomes" id="UP000754226">
    <property type="component" value="Unassembled WGS sequence"/>
</dbReference>
<reference evidence="2" key="1">
    <citation type="submission" date="2021-02" db="EMBL/GenBank/DDBJ databases">
        <title>Infant gut strain persistence is associated with maternal origin, phylogeny, and functional potential including surface adhesion and iron acquisition.</title>
        <authorList>
            <person name="Lou Y.C."/>
        </authorList>
    </citation>
    <scope>NUCLEOTIDE SEQUENCE</scope>
    <source>
        <strain evidence="2">L3_106_000M1_dasL3_106_000M1_concoct_15</strain>
    </source>
</reference>
<dbReference type="AlphaFoldDB" id="A0A943I4U3"/>
<dbReference type="Pfam" id="PF05049">
    <property type="entry name" value="IIGP"/>
    <property type="match status" value="1"/>
</dbReference>